<protein>
    <submittedName>
        <fullName evidence="1">Uncharacterized protein</fullName>
    </submittedName>
</protein>
<dbReference type="VEuPathDB" id="TriTrypDB:TvY486_0600080"/>
<proteinExistence type="predicted"/>
<name>G0TW79_TRYVY</name>
<dbReference type="EMBL" id="HE573022">
    <property type="protein sequence ID" value="CCC48217.1"/>
    <property type="molecule type" value="Genomic_DNA"/>
</dbReference>
<reference evidence="1" key="1">
    <citation type="journal article" date="2012" name="Proc. Natl. Acad. Sci. U.S.A.">
        <title>Antigenic diversity is generated by distinct evolutionary mechanisms in African trypanosome species.</title>
        <authorList>
            <person name="Jackson A.P."/>
            <person name="Berry A."/>
            <person name="Aslett M."/>
            <person name="Allison H.C."/>
            <person name="Burton P."/>
            <person name="Vavrova-Anderson J."/>
            <person name="Brown R."/>
            <person name="Browne H."/>
            <person name="Corton N."/>
            <person name="Hauser H."/>
            <person name="Gamble J."/>
            <person name="Gilderthorp R."/>
            <person name="Marcello L."/>
            <person name="McQuillan J."/>
            <person name="Otto T.D."/>
            <person name="Quail M.A."/>
            <person name="Sanders M.J."/>
            <person name="van Tonder A."/>
            <person name="Ginger M.L."/>
            <person name="Field M.C."/>
            <person name="Barry J.D."/>
            <person name="Hertz-Fowler C."/>
            <person name="Berriman M."/>
        </authorList>
    </citation>
    <scope>NUCLEOTIDE SEQUENCE</scope>
    <source>
        <strain evidence="1">Y486</strain>
    </source>
</reference>
<dbReference type="OMA" id="HEPQHFF"/>
<dbReference type="AlphaFoldDB" id="G0TW79"/>
<accession>G0TW79</accession>
<organism evidence="1">
    <name type="scientific">Trypanosoma vivax (strain Y486)</name>
    <dbReference type="NCBI Taxonomy" id="1055687"/>
    <lineage>
        <taxon>Eukaryota</taxon>
        <taxon>Discoba</taxon>
        <taxon>Euglenozoa</taxon>
        <taxon>Kinetoplastea</taxon>
        <taxon>Metakinetoplastina</taxon>
        <taxon>Trypanosomatida</taxon>
        <taxon>Trypanosomatidae</taxon>
        <taxon>Trypanosoma</taxon>
        <taxon>Duttonella</taxon>
    </lineage>
</organism>
<gene>
    <name evidence="1" type="ORF">TVY486_0600080</name>
</gene>
<evidence type="ECO:0000313" key="1">
    <source>
        <dbReference type="EMBL" id="CCC48217.1"/>
    </source>
</evidence>
<sequence length="574" mass="65065">MAGALKKMEDAVLEAVICELMRDHSARVSACLPRILANVVDYGLSSAASTEHKGKQTVDVQFQATHGAISVAECLERAINSEAKGDNTWTTAEVEWNAFLEEIGGRWLQDMGLKGLVTPIVEALSPLITFLASSGDWRSKKHEIARDFYARAVSSLLRHIVSAHSTEMDVFVRRGEWKSEFGEILLPFMKSEVEPLEKELAFHFRAGRRTARSDEPQHCLSFLLQIFNRYSENTRARWWAFDNAGALWDAEALVSLGAVALASTAISIFYNVYEWHDRSGNLRRRDFVVHGVNSILDFLSRARGVVHENALILMAENLLFPQAFYQYLDAVRVMAEETFRTGTRLLWRLQFLEDQLAPALPKKVLELARGAQHMLRCIEAVIRRLGIVFSLIPGYNIVVWEQFVNPSVEMFLDSLEAIRKQKEANSNWVTDVDVAISLLHTLQAVHTSTEEWYGRCEEVSKENATSYSTLRRLSQWRDKLTAETTQSAVEFMRVLFGSDQQIYISQLYACNSVIQQLEMSKTSAHIIVLRNLRNFLRQSVTSEQLKQLEDYTRAIGLHHVADFMGEIKGAGTAK</sequence>